<accession>A0A6C0LP45</accession>
<name>A0A6C0LP45_9ZZZZ</name>
<dbReference type="Gene3D" id="2.60.120.200">
    <property type="match status" value="1"/>
</dbReference>
<evidence type="ECO:0008006" key="3">
    <source>
        <dbReference type="Google" id="ProtNLM"/>
    </source>
</evidence>
<dbReference type="EMBL" id="MN740522">
    <property type="protein sequence ID" value="QHU31052.1"/>
    <property type="molecule type" value="Genomic_DNA"/>
</dbReference>
<keyword evidence="1" id="KW-0472">Membrane</keyword>
<dbReference type="AlphaFoldDB" id="A0A6C0LP45"/>
<feature type="transmembrane region" description="Helical" evidence="1">
    <location>
        <begin position="26"/>
        <end position="51"/>
    </location>
</feature>
<dbReference type="Pfam" id="PF13385">
    <property type="entry name" value="Laminin_G_3"/>
    <property type="match status" value="1"/>
</dbReference>
<sequence>MSSNPSFSTTSGNTNFLESNNLISKFSFILLVLFAFVILLRVGVTLLAYVFKPNESPHLFDGMIDATQQKIYYQDPSNNGTTATIYRSVNAVDGIEFTWSVWILVTNLEYRHNKFRPVFYKGNSNVKSNGLNYPNNAPGVYLAPNTNALVVMMNTFNEINEEVTIPDIPVNIWFNVIIRCENTKMDVYINGTITRSVQLHGVPKQNYGDVYVASHGGFQGNISNLWYWNHALGTAEIQRIARNGPNTTSIDGSSTDNNYWQYLSLRWYFAGAGDGYNPA</sequence>
<evidence type="ECO:0000313" key="2">
    <source>
        <dbReference type="EMBL" id="QHU31052.1"/>
    </source>
</evidence>
<organism evidence="2">
    <name type="scientific">viral metagenome</name>
    <dbReference type="NCBI Taxonomy" id="1070528"/>
    <lineage>
        <taxon>unclassified sequences</taxon>
        <taxon>metagenomes</taxon>
        <taxon>organismal metagenomes</taxon>
    </lineage>
</organism>
<proteinExistence type="predicted"/>
<reference evidence="2" key="1">
    <citation type="journal article" date="2020" name="Nature">
        <title>Giant virus diversity and host interactions through global metagenomics.</title>
        <authorList>
            <person name="Schulz F."/>
            <person name="Roux S."/>
            <person name="Paez-Espino D."/>
            <person name="Jungbluth S."/>
            <person name="Walsh D.A."/>
            <person name="Denef V.J."/>
            <person name="McMahon K.D."/>
            <person name="Konstantinidis K.T."/>
            <person name="Eloe-Fadrosh E.A."/>
            <person name="Kyrpides N.C."/>
            <person name="Woyke T."/>
        </authorList>
    </citation>
    <scope>NUCLEOTIDE SEQUENCE</scope>
    <source>
        <strain evidence="2">GVMAG-M-3300027892-73</strain>
    </source>
</reference>
<dbReference type="InterPro" id="IPR013320">
    <property type="entry name" value="ConA-like_dom_sf"/>
</dbReference>
<keyword evidence="1" id="KW-0812">Transmembrane</keyword>
<protein>
    <recommendedName>
        <fullName evidence="3">Lectin/glucanase superfamily protein</fullName>
    </recommendedName>
</protein>
<keyword evidence="1" id="KW-1133">Transmembrane helix</keyword>
<evidence type="ECO:0000256" key="1">
    <source>
        <dbReference type="SAM" id="Phobius"/>
    </source>
</evidence>
<dbReference type="SUPFAM" id="SSF49899">
    <property type="entry name" value="Concanavalin A-like lectins/glucanases"/>
    <property type="match status" value="1"/>
</dbReference>